<proteinExistence type="predicted"/>
<organism evidence="2 3">
    <name type="scientific">Streptomyces alkaliterrae</name>
    <dbReference type="NCBI Taxonomy" id="2213162"/>
    <lineage>
        <taxon>Bacteria</taxon>
        <taxon>Bacillati</taxon>
        <taxon>Actinomycetota</taxon>
        <taxon>Actinomycetes</taxon>
        <taxon>Kitasatosporales</taxon>
        <taxon>Streptomycetaceae</taxon>
        <taxon>Streptomyces</taxon>
    </lineage>
</organism>
<feature type="compositionally biased region" description="Low complexity" evidence="1">
    <location>
        <begin position="8"/>
        <end position="30"/>
    </location>
</feature>
<dbReference type="Proteomes" id="UP000320857">
    <property type="component" value="Unassembled WGS sequence"/>
</dbReference>
<gene>
    <name evidence="2" type="ORF">FNX44_022905</name>
</gene>
<name>A0A5P0YYP8_9ACTN</name>
<feature type="non-terminal residue" evidence="2">
    <location>
        <position position="1"/>
    </location>
</feature>
<protein>
    <submittedName>
        <fullName evidence="2">Uncharacterized protein</fullName>
    </submittedName>
</protein>
<feature type="region of interest" description="Disordered" evidence="1">
    <location>
        <begin position="1"/>
        <end position="56"/>
    </location>
</feature>
<reference evidence="2 3" key="1">
    <citation type="submission" date="2019-10" db="EMBL/GenBank/DDBJ databases">
        <title>Streptomyces sp. nov., a novel actinobacterium isolated from alkaline environment.</title>
        <authorList>
            <person name="Golinska P."/>
        </authorList>
    </citation>
    <scope>NUCLEOTIDE SEQUENCE [LARGE SCALE GENOMIC DNA]</scope>
    <source>
        <strain evidence="2 3">OF1</strain>
    </source>
</reference>
<dbReference type="EMBL" id="VJYK02000328">
    <property type="protein sequence ID" value="MQS04667.1"/>
    <property type="molecule type" value="Genomic_DNA"/>
</dbReference>
<evidence type="ECO:0000256" key="1">
    <source>
        <dbReference type="SAM" id="MobiDB-lite"/>
    </source>
</evidence>
<sequence length="85" mass="8505">AGPAAETAAASRGGRAPGGAPRRAAAAPGPRRWRRPGVGRAAAPRSAASVPAPVSPGALRAVLPLTERYLAGRRGVNLRLTRPGP</sequence>
<comment type="caution">
    <text evidence="2">The sequence shown here is derived from an EMBL/GenBank/DDBJ whole genome shotgun (WGS) entry which is preliminary data.</text>
</comment>
<evidence type="ECO:0000313" key="2">
    <source>
        <dbReference type="EMBL" id="MQS04667.1"/>
    </source>
</evidence>
<dbReference type="AlphaFoldDB" id="A0A5P0YYP8"/>
<keyword evidence="3" id="KW-1185">Reference proteome</keyword>
<feature type="compositionally biased region" description="Low complexity" evidence="1">
    <location>
        <begin position="38"/>
        <end position="56"/>
    </location>
</feature>
<accession>A0A5P0YYP8</accession>
<evidence type="ECO:0000313" key="3">
    <source>
        <dbReference type="Proteomes" id="UP000320857"/>
    </source>
</evidence>